<evidence type="ECO:0000259" key="3">
    <source>
        <dbReference type="Pfam" id="PF12850"/>
    </source>
</evidence>
<dbReference type="GO" id="GO:0016787">
    <property type="term" value="F:hydrolase activity"/>
    <property type="evidence" value="ECO:0007669"/>
    <property type="project" value="UniProtKB-UniRule"/>
</dbReference>
<dbReference type="EC" id="3.1.4.-" evidence="2"/>
<dbReference type="NCBIfam" id="NF006988">
    <property type="entry name" value="PRK09453.1"/>
    <property type="match status" value="1"/>
</dbReference>
<dbReference type="PANTHER" id="PTHR11124">
    <property type="entry name" value="VACUOLAR SORTING PROTEIN VPS29"/>
    <property type="match status" value="1"/>
</dbReference>
<dbReference type="GO" id="GO:0046872">
    <property type="term" value="F:metal ion binding"/>
    <property type="evidence" value="ECO:0007669"/>
    <property type="project" value="UniProtKB-KW"/>
</dbReference>
<keyword evidence="2" id="KW-0479">Metal-binding</keyword>
<gene>
    <name evidence="4" type="primary">yfcE</name>
    <name evidence="4" type="ORF">PRVXT_001335</name>
</gene>
<reference evidence="4" key="1">
    <citation type="journal article" date="2013" name="Extremophiles">
        <title>Proteinivorax tanatarense gen. nov., sp. nov., an anaerobic, haloalkaliphilic, proteolytic bacterium isolated from a decaying algal bloom, and proposal of Proteinivoraceae fam. nov.</title>
        <authorList>
            <person name="Kevbrin V."/>
            <person name="Boltyanskaya Y."/>
            <person name="Zhilina T."/>
            <person name="Kolganova T."/>
            <person name="Lavrentjeva E."/>
            <person name="Kuznetsov B."/>
        </authorList>
    </citation>
    <scope>NUCLEOTIDE SEQUENCE</scope>
    <source>
        <strain evidence="4">Z-910T</strain>
    </source>
</reference>
<dbReference type="CDD" id="cd00841">
    <property type="entry name" value="MPP_YfcE"/>
    <property type="match status" value="1"/>
</dbReference>
<dbReference type="InterPro" id="IPR000979">
    <property type="entry name" value="Phosphodiesterase_MJ0936/Vps29"/>
</dbReference>
<dbReference type="AlphaFoldDB" id="A0AAU7VQL7"/>
<dbReference type="SUPFAM" id="SSF56300">
    <property type="entry name" value="Metallo-dependent phosphatases"/>
    <property type="match status" value="1"/>
</dbReference>
<dbReference type="RefSeq" id="WP_350344891.1">
    <property type="nucleotide sequence ID" value="NZ_CP158367.1"/>
</dbReference>
<comment type="cofactor">
    <cofactor evidence="2">
        <name>a divalent metal cation</name>
        <dbReference type="ChEBI" id="CHEBI:60240"/>
    </cofactor>
</comment>
<dbReference type="InterPro" id="IPR024654">
    <property type="entry name" value="Calcineurin-like_PHP_lpxH"/>
</dbReference>
<evidence type="ECO:0000256" key="2">
    <source>
        <dbReference type="RuleBase" id="RU362039"/>
    </source>
</evidence>
<evidence type="ECO:0000256" key="1">
    <source>
        <dbReference type="ARBA" id="ARBA00008950"/>
    </source>
</evidence>
<dbReference type="InterPro" id="IPR029052">
    <property type="entry name" value="Metallo-depent_PP-like"/>
</dbReference>
<reference evidence="4" key="2">
    <citation type="submission" date="2024-06" db="EMBL/GenBank/DDBJ databases">
        <authorList>
            <person name="Petrova K.O."/>
            <person name="Toshchakov S.V."/>
            <person name="Boltjanskaja Y.V."/>
            <person name="Kevbrin V."/>
        </authorList>
    </citation>
    <scope>NUCLEOTIDE SEQUENCE</scope>
    <source>
        <strain evidence="4">Z-910T</strain>
    </source>
</reference>
<keyword evidence="4" id="KW-0378">Hydrolase</keyword>
<dbReference type="NCBIfam" id="TIGR00040">
    <property type="entry name" value="yfcE"/>
    <property type="match status" value="1"/>
</dbReference>
<comment type="similarity">
    <text evidence="1 2">Belongs to the metallophosphoesterase superfamily. YfcE family.</text>
</comment>
<feature type="domain" description="Calcineurin-like phosphoesterase" evidence="3">
    <location>
        <begin position="1"/>
        <end position="160"/>
    </location>
</feature>
<dbReference type="Pfam" id="PF12850">
    <property type="entry name" value="Metallophos_2"/>
    <property type="match status" value="1"/>
</dbReference>
<name>A0AAU7VQL7_9FIRM</name>
<dbReference type="InterPro" id="IPR041802">
    <property type="entry name" value="MPP_YfcE"/>
</dbReference>
<proteinExistence type="inferred from homology"/>
<accession>A0AAU7VQL7</accession>
<sequence>MKVGIISDTHGVVDSWEKVYSKYLTFSDLIIHCGDVLYHGPRNPIVTGYNPKALAEKLNDVKVPIVFAKGNCDAEVDQMVLNHPLQSPYTIMIISGRKILATHGHDIDYCERLKLAQKFNLDVMITGHTHIPEIYKEKGTVFLNPGSIALPKNEFPSFSLLYKEKIEIINLQTHKIIETFNL</sequence>
<protein>
    <recommendedName>
        <fullName evidence="2">Phosphoesterase</fullName>
        <ecNumber evidence="2">3.1.4.-</ecNumber>
    </recommendedName>
</protein>
<evidence type="ECO:0000313" key="4">
    <source>
        <dbReference type="EMBL" id="XBX76157.1"/>
    </source>
</evidence>
<organism evidence="4">
    <name type="scientific">Proteinivorax tanatarense</name>
    <dbReference type="NCBI Taxonomy" id="1260629"/>
    <lineage>
        <taxon>Bacteria</taxon>
        <taxon>Bacillati</taxon>
        <taxon>Bacillota</taxon>
        <taxon>Clostridia</taxon>
        <taxon>Eubacteriales</taxon>
        <taxon>Proteinivoracaceae</taxon>
        <taxon>Proteinivorax</taxon>
    </lineage>
</organism>
<dbReference type="Gene3D" id="3.60.21.10">
    <property type="match status" value="1"/>
</dbReference>
<dbReference type="EMBL" id="CP158367">
    <property type="protein sequence ID" value="XBX76157.1"/>
    <property type="molecule type" value="Genomic_DNA"/>
</dbReference>